<dbReference type="PANTHER" id="PTHR10907:SF47">
    <property type="entry name" value="REGUCALCIN"/>
    <property type="match status" value="1"/>
</dbReference>
<dbReference type="Proteomes" id="UP001300096">
    <property type="component" value="Unassembled WGS sequence"/>
</dbReference>
<reference evidence="3 4" key="1">
    <citation type="submission" date="2021-06" db="EMBL/GenBank/DDBJ databases">
        <title>Genome-based taxonomic framework of Microbacterium strains isolated from marine environment, the description of four new species and reclassification of four preexisting species.</title>
        <authorList>
            <person name="Lee S.D."/>
            <person name="Kim S.-M."/>
            <person name="Byeon Y.-S."/>
            <person name="Yang H.L."/>
            <person name="Kim I.S."/>
        </authorList>
    </citation>
    <scope>NUCLEOTIDE SEQUENCE [LARGE SCALE GENOMIC DNA]</scope>
    <source>
        <strain evidence="3 4">SSW1-49</strain>
    </source>
</reference>
<sequence length="279" mass="29443">MISADQVTGPLCAHGEGPVWDNRDGSLRWVDMVEGVVLRLDPVDDKPTAVRIGPWVAALRPRVDGGWVIATRSGFLLADADLRPEQEIRAFDDPRLRMNDGACAPDGSFLCGTAGAAGSGFLYRLDPAGTVGVIAAGISISNGLVADPLGDGVFYVDTATRRIDRLRLADGAVREREPYVDLGAFDGLPDGITADAEGGVWVAMWGAGTVIRIGPDGRQDARIRLPTPHVSACAFGGPHLDDLYITTSQQDLRRRDAAAGALFRAQPGVRGVSTLAFAG</sequence>
<accession>A0ABT0FBN3</accession>
<evidence type="ECO:0000259" key="2">
    <source>
        <dbReference type="Pfam" id="PF08450"/>
    </source>
</evidence>
<dbReference type="InterPro" id="IPR011042">
    <property type="entry name" value="6-blade_b-propeller_TolB-like"/>
</dbReference>
<keyword evidence="4" id="KW-1185">Reference proteome</keyword>
<feature type="domain" description="SMP-30/Gluconolactonase/LRE-like region" evidence="2">
    <location>
        <begin position="15"/>
        <end position="248"/>
    </location>
</feature>
<dbReference type="SUPFAM" id="SSF63829">
    <property type="entry name" value="Calcium-dependent phosphotriesterase"/>
    <property type="match status" value="1"/>
</dbReference>
<dbReference type="Pfam" id="PF08450">
    <property type="entry name" value="SGL"/>
    <property type="match status" value="1"/>
</dbReference>
<dbReference type="EMBL" id="JAHWXN010000001">
    <property type="protein sequence ID" value="MCK2035469.1"/>
    <property type="molecule type" value="Genomic_DNA"/>
</dbReference>
<protein>
    <submittedName>
        <fullName evidence="3">SMP-30/gluconolactonase/LRE family protein</fullName>
    </submittedName>
</protein>
<dbReference type="Gene3D" id="2.120.10.30">
    <property type="entry name" value="TolB, C-terminal domain"/>
    <property type="match status" value="1"/>
</dbReference>
<dbReference type="RefSeq" id="WP_281731714.1">
    <property type="nucleotide sequence ID" value="NZ_JAHWXN010000001.1"/>
</dbReference>
<evidence type="ECO:0000313" key="3">
    <source>
        <dbReference type="EMBL" id="MCK2035469.1"/>
    </source>
</evidence>
<gene>
    <name evidence="3" type="ORF">KZC51_04890</name>
</gene>
<dbReference type="InterPro" id="IPR005511">
    <property type="entry name" value="SMP-30"/>
</dbReference>
<comment type="caution">
    <text evidence="3">The sequence shown here is derived from an EMBL/GenBank/DDBJ whole genome shotgun (WGS) entry which is preliminary data.</text>
</comment>
<name>A0ABT0FBN3_9MICO</name>
<dbReference type="PRINTS" id="PR01790">
    <property type="entry name" value="SMP30FAMILY"/>
</dbReference>
<organism evidence="3 4">
    <name type="scientific">Microbacterium croceum</name>
    <dbReference type="NCBI Taxonomy" id="2851645"/>
    <lineage>
        <taxon>Bacteria</taxon>
        <taxon>Bacillati</taxon>
        <taxon>Actinomycetota</taxon>
        <taxon>Actinomycetes</taxon>
        <taxon>Micrococcales</taxon>
        <taxon>Microbacteriaceae</taxon>
        <taxon>Microbacterium</taxon>
    </lineage>
</organism>
<dbReference type="PANTHER" id="PTHR10907">
    <property type="entry name" value="REGUCALCIN"/>
    <property type="match status" value="1"/>
</dbReference>
<dbReference type="InterPro" id="IPR013658">
    <property type="entry name" value="SGL"/>
</dbReference>
<evidence type="ECO:0000313" key="4">
    <source>
        <dbReference type="Proteomes" id="UP001300096"/>
    </source>
</evidence>
<evidence type="ECO:0000256" key="1">
    <source>
        <dbReference type="ARBA" id="ARBA00008853"/>
    </source>
</evidence>
<comment type="similarity">
    <text evidence="1">Belongs to the SMP-30/CGR1 family.</text>
</comment>
<proteinExistence type="inferred from homology"/>